<feature type="transmembrane region" description="Helical" evidence="1">
    <location>
        <begin position="27"/>
        <end position="47"/>
    </location>
</feature>
<reference evidence="2" key="2">
    <citation type="submission" date="2025-09" db="UniProtKB">
        <authorList>
            <consortium name="Ensembl"/>
        </authorList>
    </citation>
    <scope>IDENTIFICATION</scope>
</reference>
<name>A0A3Q1FUG6_9TELE</name>
<keyword evidence="1" id="KW-0812">Transmembrane</keyword>
<evidence type="ECO:0000313" key="2">
    <source>
        <dbReference type="Ensembl" id="ENSAPOP00000019287.1"/>
    </source>
</evidence>
<organism evidence="2 3">
    <name type="scientific">Acanthochromis polyacanthus</name>
    <name type="common">spiny chromis</name>
    <dbReference type="NCBI Taxonomy" id="80966"/>
    <lineage>
        <taxon>Eukaryota</taxon>
        <taxon>Metazoa</taxon>
        <taxon>Chordata</taxon>
        <taxon>Craniata</taxon>
        <taxon>Vertebrata</taxon>
        <taxon>Euteleostomi</taxon>
        <taxon>Actinopterygii</taxon>
        <taxon>Neopterygii</taxon>
        <taxon>Teleostei</taxon>
        <taxon>Neoteleostei</taxon>
        <taxon>Acanthomorphata</taxon>
        <taxon>Ovalentaria</taxon>
        <taxon>Pomacentridae</taxon>
        <taxon>Acanthochromis</taxon>
    </lineage>
</organism>
<keyword evidence="1" id="KW-1133">Transmembrane helix</keyword>
<reference evidence="2" key="1">
    <citation type="submission" date="2025-08" db="UniProtKB">
        <authorList>
            <consortium name="Ensembl"/>
        </authorList>
    </citation>
    <scope>IDENTIFICATION</scope>
</reference>
<evidence type="ECO:0000256" key="1">
    <source>
        <dbReference type="SAM" id="Phobius"/>
    </source>
</evidence>
<evidence type="ECO:0000313" key="3">
    <source>
        <dbReference type="Proteomes" id="UP000257200"/>
    </source>
</evidence>
<protein>
    <submittedName>
        <fullName evidence="2">Uncharacterized protein</fullName>
    </submittedName>
</protein>
<dbReference type="InParanoid" id="A0A3Q1FUG6"/>
<keyword evidence="3" id="KW-1185">Reference proteome</keyword>
<dbReference type="Ensembl" id="ENSAPOT00000029126.1">
    <property type="protein sequence ID" value="ENSAPOP00000019287.1"/>
    <property type="gene ID" value="ENSAPOG00000022698.1"/>
</dbReference>
<dbReference type="Proteomes" id="UP000257200">
    <property type="component" value="Unplaced"/>
</dbReference>
<proteinExistence type="predicted"/>
<dbReference type="AlphaFoldDB" id="A0A3Q1FUG6"/>
<sequence length="48" mass="5126">VAAGGPALHFSNQLWSRGSPSLCAPTYHLPFPIHCLLQALMGLVVLLK</sequence>
<accession>A0A3Q1FUG6</accession>
<keyword evidence="1" id="KW-0472">Membrane</keyword>